<accession>A0ABS1M7Z3</accession>
<comment type="caution">
    <text evidence="1">The sequence shown here is derived from an EMBL/GenBank/DDBJ whole genome shotgun (WGS) entry which is preliminary data.</text>
</comment>
<organism evidence="1 2">
    <name type="scientific">Nocardia acididurans</name>
    <dbReference type="NCBI Taxonomy" id="2802282"/>
    <lineage>
        <taxon>Bacteria</taxon>
        <taxon>Bacillati</taxon>
        <taxon>Actinomycetota</taxon>
        <taxon>Actinomycetes</taxon>
        <taxon>Mycobacteriales</taxon>
        <taxon>Nocardiaceae</taxon>
        <taxon>Nocardia</taxon>
    </lineage>
</organism>
<dbReference type="InterPro" id="IPR050179">
    <property type="entry name" value="Trans_hexapeptide_repeat"/>
</dbReference>
<dbReference type="InterPro" id="IPR001451">
    <property type="entry name" value="Hexapep"/>
</dbReference>
<dbReference type="Proteomes" id="UP000602198">
    <property type="component" value="Unassembled WGS sequence"/>
</dbReference>
<evidence type="ECO:0000313" key="2">
    <source>
        <dbReference type="Proteomes" id="UP000602198"/>
    </source>
</evidence>
<keyword evidence="2" id="KW-1185">Reference proteome</keyword>
<sequence length="140" mass="14885">MAGANHATQGVSTFPFTIFGGTWADETMDIITSIPSKGDTVVGNDVWFGYNTLIMPGVTIGDGAIIATGAVVTADVPPYAIVGGNPARVAKQRYSDADVARLLRAAWWNWPVELVTEHVRAIMSGTPAEIERIARENGVI</sequence>
<dbReference type="EMBL" id="JAERRJ010000007">
    <property type="protein sequence ID" value="MBL1076679.1"/>
    <property type="molecule type" value="Genomic_DNA"/>
</dbReference>
<protein>
    <submittedName>
        <fullName evidence="1">CatB-related O-acetyltransferase</fullName>
    </submittedName>
</protein>
<dbReference type="SUPFAM" id="SSF51161">
    <property type="entry name" value="Trimeric LpxA-like enzymes"/>
    <property type="match status" value="1"/>
</dbReference>
<dbReference type="InterPro" id="IPR011004">
    <property type="entry name" value="Trimer_LpxA-like_sf"/>
</dbReference>
<gene>
    <name evidence="1" type="ORF">JK358_19965</name>
</gene>
<reference evidence="1 2" key="1">
    <citation type="submission" date="2021-01" db="EMBL/GenBank/DDBJ databases">
        <title>WGS of actinomycetes isolated from Thailand.</title>
        <authorList>
            <person name="Thawai C."/>
        </authorList>
    </citation>
    <scope>NUCLEOTIDE SEQUENCE [LARGE SCALE GENOMIC DNA]</scope>
    <source>
        <strain evidence="1 2">LPG 2</strain>
    </source>
</reference>
<evidence type="ECO:0000313" key="1">
    <source>
        <dbReference type="EMBL" id="MBL1076679.1"/>
    </source>
</evidence>
<dbReference type="Pfam" id="PF00132">
    <property type="entry name" value="Hexapep"/>
    <property type="match status" value="1"/>
</dbReference>
<proteinExistence type="predicted"/>
<dbReference type="CDD" id="cd03349">
    <property type="entry name" value="LbH_XAT"/>
    <property type="match status" value="1"/>
</dbReference>
<dbReference type="Gene3D" id="2.160.10.10">
    <property type="entry name" value="Hexapeptide repeat proteins"/>
    <property type="match status" value="1"/>
</dbReference>
<dbReference type="PANTHER" id="PTHR43300:SF11">
    <property type="entry name" value="ACETYLTRANSFERASE RV3034C-RELATED"/>
    <property type="match status" value="1"/>
</dbReference>
<dbReference type="PANTHER" id="PTHR43300">
    <property type="entry name" value="ACETYLTRANSFERASE"/>
    <property type="match status" value="1"/>
</dbReference>
<name>A0ABS1M7Z3_9NOCA</name>